<dbReference type="Gene3D" id="1.10.1040.10">
    <property type="entry name" value="N-(1-d-carboxylethyl)-l-norvaline Dehydrogenase, domain 2"/>
    <property type="match status" value="1"/>
</dbReference>
<dbReference type="PIRSF" id="PIRSF000103">
    <property type="entry name" value="HIBADH"/>
    <property type="match status" value="1"/>
</dbReference>
<name>A0ABV4ELH1_BREEP</name>
<gene>
    <name evidence="5" type="ORF">ABH903_002407</name>
</gene>
<sequence>MSSTISHSNVSDGSPAHVTVIGLGEAGSIYARAFAEAGCTVIGADPVAPETPEGVLRADDSASAVAEADLVLVLTHARAARSVAAEVLPAMKPGSIYADMTSSQPRAKRALTEFSGSDRVRIVDVAVLGAVSSLQARTPLMVSGAAAGHAADLLRIIGAPVENIGERIGAAMDHKLIRSVFSKGIASLTIEAIEAGRAAGIEKWVREEIGSYLSGDAEAVQAKIDRWLTSTPKHAARRSAEMRDVSELLKSLAVSDDMTAASATQMEAMLSQKVES</sequence>
<evidence type="ECO:0000259" key="3">
    <source>
        <dbReference type="Pfam" id="PF03446"/>
    </source>
</evidence>
<evidence type="ECO:0000313" key="5">
    <source>
        <dbReference type="EMBL" id="MEY9259375.1"/>
    </source>
</evidence>
<feature type="domain" description="Phosphogluconate dehydrogenase NAD-binding putative C-terminal" evidence="4">
    <location>
        <begin position="198"/>
        <end position="267"/>
    </location>
</feature>
<comment type="similarity">
    <text evidence="1">Belongs to the HIBADH-related family.</text>
</comment>
<dbReference type="SUPFAM" id="SSF48179">
    <property type="entry name" value="6-phosphogluconate dehydrogenase C-terminal domain-like"/>
    <property type="match status" value="1"/>
</dbReference>
<dbReference type="PANTHER" id="PTHR21363:SF0">
    <property type="entry name" value="PREPHENATE DEHYDROGENASE [NADP(+)]"/>
    <property type="match status" value="1"/>
</dbReference>
<evidence type="ECO:0000256" key="1">
    <source>
        <dbReference type="ARBA" id="ARBA00009080"/>
    </source>
</evidence>
<dbReference type="InterPro" id="IPR008927">
    <property type="entry name" value="6-PGluconate_DH-like_C_sf"/>
</dbReference>
<comment type="caution">
    <text evidence="5">The sequence shown here is derived from an EMBL/GenBank/DDBJ whole genome shotgun (WGS) entry which is preliminary data.</text>
</comment>
<evidence type="ECO:0000313" key="6">
    <source>
        <dbReference type="Proteomes" id="UP001565435"/>
    </source>
</evidence>
<dbReference type="Pfam" id="PF03446">
    <property type="entry name" value="NAD_binding_2"/>
    <property type="match status" value="1"/>
</dbReference>
<feature type="domain" description="6-phosphogluconate dehydrogenase NADP-binding" evidence="3">
    <location>
        <begin position="18"/>
        <end position="161"/>
    </location>
</feature>
<dbReference type="Pfam" id="PF09130">
    <property type="entry name" value="DUF1932"/>
    <property type="match status" value="1"/>
</dbReference>
<proteinExistence type="inferred from homology"/>
<dbReference type="EMBL" id="JBGBYS010000014">
    <property type="protein sequence ID" value="MEY9259375.1"/>
    <property type="molecule type" value="Genomic_DNA"/>
</dbReference>
<dbReference type="SUPFAM" id="SSF51735">
    <property type="entry name" value="NAD(P)-binding Rossmann-fold domains"/>
    <property type="match status" value="1"/>
</dbReference>
<dbReference type="InterPro" id="IPR015814">
    <property type="entry name" value="Pgluconate_DH_NAD-bd_C"/>
</dbReference>
<dbReference type="GO" id="GO:0008442">
    <property type="term" value="F:3-hydroxyisobutyrate dehydrogenase activity"/>
    <property type="evidence" value="ECO:0007669"/>
    <property type="project" value="UniProtKB-EC"/>
</dbReference>
<dbReference type="EC" id="1.1.1.31" evidence="5"/>
<reference evidence="5 6" key="1">
    <citation type="submission" date="2024-07" db="EMBL/GenBank/DDBJ databases">
        <title>Mealworm larvae gut microbial communities from Newark, Delaware, USA.</title>
        <authorList>
            <person name="Blenner M."/>
        </authorList>
    </citation>
    <scope>NUCLEOTIDE SEQUENCE [LARGE SCALE GENOMIC DNA]</scope>
    <source>
        <strain evidence="5 6">UD i117</strain>
    </source>
</reference>
<accession>A0ABV4ELH1</accession>
<dbReference type="InterPro" id="IPR015815">
    <property type="entry name" value="HIBADH-related"/>
</dbReference>
<dbReference type="PANTHER" id="PTHR21363">
    <property type="entry name" value="PREPHENATE DEHYDROGENASE"/>
    <property type="match status" value="1"/>
</dbReference>
<dbReference type="Proteomes" id="UP001565435">
    <property type="component" value="Unassembled WGS sequence"/>
</dbReference>
<evidence type="ECO:0000256" key="2">
    <source>
        <dbReference type="ARBA" id="ARBA00023002"/>
    </source>
</evidence>
<dbReference type="RefSeq" id="WP_370036635.1">
    <property type="nucleotide sequence ID" value="NZ_JBGBYS010000014.1"/>
</dbReference>
<dbReference type="Gene3D" id="3.40.50.720">
    <property type="entry name" value="NAD(P)-binding Rossmann-like Domain"/>
    <property type="match status" value="1"/>
</dbReference>
<dbReference type="InterPro" id="IPR013328">
    <property type="entry name" value="6PGD_dom2"/>
</dbReference>
<organism evidence="5 6">
    <name type="scientific">Brevibacterium epidermidis</name>
    <dbReference type="NCBI Taxonomy" id="1698"/>
    <lineage>
        <taxon>Bacteria</taxon>
        <taxon>Bacillati</taxon>
        <taxon>Actinomycetota</taxon>
        <taxon>Actinomycetes</taxon>
        <taxon>Micrococcales</taxon>
        <taxon>Brevibacteriaceae</taxon>
        <taxon>Brevibacterium</taxon>
    </lineage>
</organism>
<keyword evidence="6" id="KW-1185">Reference proteome</keyword>
<evidence type="ECO:0000259" key="4">
    <source>
        <dbReference type="Pfam" id="PF09130"/>
    </source>
</evidence>
<dbReference type="InterPro" id="IPR006115">
    <property type="entry name" value="6PGDH_NADP-bd"/>
</dbReference>
<keyword evidence="2 5" id="KW-0560">Oxidoreductase</keyword>
<dbReference type="InterPro" id="IPR036291">
    <property type="entry name" value="NAD(P)-bd_dom_sf"/>
</dbReference>
<protein>
    <submittedName>
        <fullName evidence="5">3-hydroxyisobutyrate dehydrogenase</fullName>
        <ecNumber evidence="5">1.1.1.31</ecNumber>
    </submittedName>
</protein>
<dbReference type="InterPro" id="IPR050812">
    <property type="entry name" value="Preph/Arog_dehydrog"/>
</dbReference>